<dbReference type="PANTHER" id="PTHR33231">
    <property type="entry name" value="30S RIBOSOMAL PROTEIN"/>
    <property type="match status" value="1"/>
</dbReference>
<reference evidence="4 6" key="2">
    <citation type="submission" date="2017-10" db="EMBL/GenBank/DDBJ databases">
        <title>The new phylogeny of genus Mycobacterium.</title>
        <authorList>
            <person name="Tortoli E."/>
            <person name="Trovato A."/>
            <person name="Cirillo D.M."/>
        </authorList>
    </citation>
    <scope>NUCLEOTIDE SEQUENCE [LARGE SCALE GENOMIC DNA]</scope>
    <source>
        <strain evidence="4 6">IP141170001</strain>
    </source>
</reference>
<evidence type="ECO:0000313" key="3">
    <source>
        <dbReference type="EMBL" id="OPE55031.1"/>
    </source>
</evidence>
<dbReference type="EMBL" id="PDCR01000011">
    <property type="protein sequence ID" value="PEG54636.1"/>
    <property type="molecule type" value="Genomic_DNA"/>
</dbReference>
<name>A0A1Q4HF28_9MYCO</name>
<organism evidence="4 6">
    <name type="scientific">Mycolicibacterium diernhoferi</name>
    <dbReference type="NCBI Taxonomy" id="1801"/>
    <lineage>
        <taxon>Bacteria</taxon>
        <taxon>Bacillati</taxon>
        <taxon>Actinomycetota</taxon>
        <taxon>Actinomycetes</taxon>
        <taxon>Mycobacteriales</taxon>
        <taxon>Mycobacteriaceae</taxon>
        <taxon>Mycolicibacterium</taxon>
    </lineage>
</organism>
<dbReference type="Gene3D" id="3.30.505.50">
    <property type="entry name" value="Sigma 54 modulation/S30EA ribosomal protein, C-terminal domain"/>
    <property type="match status" value="2"/>
</dbReference>
<dbReference type="EMBL" id="MIJD01000051">
    <property type="protein sequence ID" value="OPE55031.1"/>
    <property type="molecule type" value="Genomic_DNA"/>
</dbReference>
<dbReference type="GO" id="GO:0045900">
    <property type="term" value="P:negative regulation of translational elongation"/>
    <property type="evidence" value="ECO:0007669"/>
    <property type="project" value="TreeGrafter"/>
</dbReference>
<dbReference type="InterPro" id="IPR038416">
    <property type="entry name" value="Ribosom_S30AE_C_sf"/>
</dbReference>
<feature type="domain" description="Sigma 54 modulation/S30EA ribosomal protein C-terminal" evidence="2">
    <location>
        <begin position="211"/>
        <end position="254"/>
    </location>
</feature>
<evidence type="ECO:0000313" key="6">
    <source>
        <dbReference type="Proteomes" id="UP000220340"/>
    </source>
</evidence>
<evidence type="ECO:0000259" key="2">
    <source>
        <dbReference type="Pfam" id="PF16321"/>
    </source>
</evidence>
<comment type="caution">
    <text evidence="4">The sequence shown here is derived from an EMBL/GenBank/DDBJ whole genome shotgun (WGS) entry which is preliminary data.</text>
</comment>
<evidence type="ECO:0000256" key="1">
    <source>
        <dbReference type="SAM" id="MobiDB-lite"/>
    </source>
</evidence>
<dbReference type="InterPro" id="IPR032528">
    <property type="entry name" value="Ribosom_S30AE_C"/>
</dbReference>
<reference evidence="3 5" key="1">
    <citation type="submission" date="2016-09" db="EMBL/GenBank/DDBJ databases">
        <title>genome sequences of unsequenced Mycobacteria.</title>
        <authorList>
            <person name="Greninger A.L."/>
            <person name="Jerome K.R."/>
            <person name="Mcnair B."/>
            <person name="Wallis C."/>
            <person name="Fang F."/>
        </authorList>
    </citation>
    <scope>NUCLEOTIDE SEQUENCE [LARGE SCALE GENOMIC DNA]</scope>
    <source>
        <strain evidence="3 5">BM1</strain>
    </source>
</reference>
<dbReference type="PANTHER" id="PTHR33231:SF1">
    <property type="entry name" value="30S RIBOSOMAL PROTEIN"/>
    <property type="match status" value="1"/>
</dbReference>
<protein>
    <submittedName>
        <fullName evidence="3">Integrase</fullName>
    </submittedName>
</protein>
<dbReference type="Proteomes" id="UP000220340">
    <property type="component" value="Unassembled WGS sequence"/>
</dbReference>
<dbReference type="GO" id="GO:0022627">
    <property type="term" value="C:cytosolic small ribosomal subunit"/>
    <property type="evidence" value="ECO:0007669"/>
    <property type="project" value="TreeGrafter"/>
</dbReference>
<feature type="compositionally biased region" description="Low complexity" evidence="1">
    <location>
        <begin position="111"/>
        <end position="123"/>
    </location>
</feature>
<feature type="domain" description="Sigma 54 modulation/S30EA ribosomal protein C-terminal" evidence="2">
    <location>
        <begin position="135"/>
        <end position="185"/>
    </location>
</feature>
<accession>A0A1Q4HF28</accession>
<dbReference type="STRING" id="1801.BRW64_11370"/>
<dbReference type="Pfam" id="PF16321">
    <property type="entry name" value="Ribosom_S30AE_C"/>
    <property type="match status" value="2"/>
</dbReference>
<sequence>MTDGVGVSPAADLDITMRGSFPGAVEYANIKIGGLGRSTRHPITNARLRLTQRDRGPAETAVVGQVNLDFLGRHIRVQVAAATAREAIDKLEERTRRRLEQVRERREPRRGPAGAPPWRQARALGPGSGPNAGRSRISRRKSYAMAPCTVDEALAEMDLLDYDFHLFNEIGSGTAAVAYRSGPTGLRVALVAPDLSSAVAPFERPVTISPHPVPCLREDAAVRRMALMDLPFLFYIDAALGRASVLYRRLDGDLAVITPAG</sequence>
<evidence type="ECO:0000313" key="5">
    <source>
        <dbReference type="Proteomes" id="UP000191039"/>
    </source>
</evidence>
<dbReference type="InterPro" id="IPR050574">
    <property type="entry name" value="HPF/YfiA_ribosome-assoc"/>
</dbReference>
<dbReference type="Proteomes" id="UP000191039">
    <property type="component" value="Unassembled WGS sequence"/>
</dbReference>
<gene>
    <name evidence="3" type="ORF">BV510_07310</name>
    <name evidence="4" type="ORF">CRI78_10670</name>
</gene>
<keyword evidence="6" id="KW-1185">Reference proteome</keyword>
<dbReference type="RefSeq" id="WP_073856349.1">
    <property type="nucleotide sequence ID" value="NZ_BAAATC010000020.1"/>
</dbReference>
<dbReference type="GO" id="GO:0043024">
    <property type="term" value="F:ribosomal small subunit binding"/>
    <property type="evidence" value="ECO:0007669"/>
    <property type="project" value="TreeGrafter"/>
</dbReference>
<feature type="compositionally biased region" description="Basic and acidic residues" evidence="1">
    <location>
        <begin position="99"/>
        <end position="110"/>
    </location>
</feature>
<dbReference type="AlphaFoldDB" id="A0A1Q4HF28"/>
<evidence type="ECO:0000313" key="4">
    <source>
        <dbReference type="EMBL" id="PEG54636.1"/>
    </source>
</evidence>
<proteinExistence type="predicted"/>
<dbReference type="OrthoDB" id="3825664at2"/>
<feature type="region of interest" description="Disordered" evidence="1">
    <location>
        <begin position="99"/>
        <end position="138"/>
    </location>
</feature>